<accession>U1WTJ1</accession>
<proteinExistence type="predicted"/>
<organism evidence="1 2">
    <name type="scientific">Aneurinibacillus aneurinilyticus ATCC 12856</name>
    <dbReference type="NCBI Taxonomy" id="649747"/>
    <lineage>
        <taxon>Bacteria</taxon>
        <taxon>Bacillati</taxon>
        <taxon>Bacillota</taxon>
        <taxon>Bacilli</taxon>
        <taxon>Bacillales</taxon>
        <taxon>Paenibacillaceae</taxon>
        <taxon>Aneurinibacillus group</taxon>
        <taxon>Aneurinibacillus</taxon>
    </lineage>
</organism>
<dbReference type="HOGENOM" id="CLU_2875882_0_0_9"/>
<protein>
    <submittedName>
        <fullName evidence="1">Uncharacterized protein</fullName>
    </submittedName>
</protein>
<reference evidence="1 2" key="1">
    <citation type="submission" date="2013-08" db="EMBL/GenBank/DDBJ databases">
        <authorList>
            <person name="Weinstock G."/>
            <person name="Sodergren E."/>
            <person name="Wylie T."/>
            <person name="Fulton L."/>
            <person name="Fulton R."/>
            <person name="Fronick C."/>
            <person name="O'Laughlin M."/>
            <person name="Godfrey J."/>
            <person name="Miner T."/>
            <person name="Herter B."/>
            <person name="Appelbaum E."/>
            <person name="Cordes M."/>
            <person name="Lek S."/>
            <person name="Wollam A."/>
            <person name="Pepin K.H."/>
            <person name="Palsikar V.B."/>
            <person name="Mitreva M."/>
            <person name="Wilson R.K."/>
        </authorList>
    </citation>
    <scope>NUCLEOTIDE SEQUENCE [LARGE SCALE GENOMIC DNA]</scope>
    <source>
        <strain evidence="1 2">ATCC 12856</strain>
    </source>
</reference>
<dbReference type="EMBL" id="AWSJ01000352">
    <property type="protein sequence ID" value="ERI05568.1"/>
    <property type="molecule type" value="Genomic_DNA"/>
</dbReference>
<evidence type="ECO:0000313" key="1">
    <source>
        <dbReference type="EMBL" id="ERI05568.1"/>
    </source>
</evidence>
<dbReference type="Proteomes" id="UP000016511">
    <property type="component" value="Unassembled WGS sequence"/>
</dbReference>
<name>U1WTJ1_ANEAE</name>
<dbReference type="AlphaFoldDB" id="U1WTJ1"/>
<gene>
    <name evidence="1" type="ORF">HMPREF0083_05640</name>
</gene>
<sequence length="63" mass="7309">MICLGQAVCVRKNILNIEHSLTYLFLFVGTSCPPIFCIKHFEDEEIHSLQSMLKNPLIYQRVL</sequence>
<keyword evidence="2" id="KW-1185">Reference proteome</keyword>
<evidence type="ECO:0000313" key="2">
    <source>
        <dbReference type="Proteomes" id="UP000016511"/>
    </source>
</evidence>
<comment type="caution">
    <text evidence="1">The sequence shown here is derived from an EMBL/GenBank/DDBJ whole genome shotgun (WGS) entry which is preliminary data.</text>
</comment>